<feature type="domain" description="LXG" evidence="2">
    <location>
        <begin position="1"/>
        <end position="238"/>
    </location>
</feature>
<comment type="similarity">
    <text evidence="1">In the N-terminal section; belongs to the LXG family.</text>
</comment>
<dbReference type="RefSeq" id="WP_213533862.1">
    <property type="nucleotide sequence ID" value="NZ_BOVQ01000002.1"/>
</dbReference>
<dbReference type="PROSITE" id="PS51756">
    <property type="entry name" value="LXG"/>
    <property type="match status" value="1"/>
</dbReference>
<dbReference type="EMBL" id="JBHSGD010000004">
    <property type="protein sequence ID" value="MFC4651860.1"/>
    <property type="molecule type" value="Genomic_DNA"/>
</dbReference>
<name>A0ABV9JEE2_9LACT</name>
<proteinExistence type="inferred from homology"/>
<dbReference type="Proteomes" id="UP001595987">
    <property type="component" value="Unassembled WGS sequence"/>
</dbReference>
<accession>A0ABV9JEE2</accession>
<evidence type="ECO:0000256" key="1">
    <source>
        <dbReference type="ARBA" id="ARBA00034117"/>
    </source>
</evidence>
<evidence type="ECO:0000313" key="4">
    <source>
        <dbReference type="Proteomes" id="UP001595987"/>
    </source>
</evidence>
<protein>
    <recommendedName>
        <fullName evidence="2">LXG domain-containing protein</fullName>
    </recommendedName>
</protein>
<dbReference type="InterPro" id="IPR006829">
    <property type="entry name" value="LXG_dom"/>
</dbReference>
<sequence>MVKYIREDSRNLIEALKTNTSGAEEVLRQFKSGSQHLIQSVDGVHLAGAFYNKSKAFFSELVNPTIDTYQQGVDGLKTDTSKYENADAQINPAWDVIDSEKQERLIDNSKRIIARLEIQIEANQTLGMGKLSQSVLEQVAHQGQNLEQLLDAQQQILNEDMAKLNAVKQFQASIHGLFKEPLNKIKLAMQKIDVINDTTINKHTGSYKLPKGIDSSWLKSLKKESVAEAEKANKMKDKLKKYNVYRVDYKGSGGKHHTLWLVENKKTHVLTTDNQLFEWVNENGKELSNVTRMSMEDFQKRQEAGWRKGYNYWSGKKLNPVLAGAVGGSQYIEDGANWSNEYGLSNIMGAVGFGYAVSRMPNGMMSNVTISKYNDINDYKYNAMTNPGPLAELENRPAQNFYGGRYNPDDLTVPKRYFRAGDTSNPLGQWYTTEPPQSVAQVRIDTAVKEQWINPKTGQLEATSPINTVYEVEFPAGTTIYQGPVGTQGGIYQGGLGTQQIYIDKPWQIKGVKIISKTGIK</sequence>
<keyword evidence="4" id="KW-1185">Reference proteome</keyword>
<evidence type="ECO:0000259" key="2">
    <source>
        <dbReference type="PROSITE" id="PS51756"/>
    </source>
</evidence>
<gene>
    <name evidence="3" type="ORF">ACFO26_02980</name>
</gene>
<reference evidence="4" key="1">
    <citation type="journal article" date="2019" name="Int. J. Syst. Evol. Microbiol.">
        <title>The Global Catalogue of Microorganisms (GCM) 10K type strain sequencing project: providing services to taxonomists for standard genome sequencing and annotation.</title>
        <authorList>
            <consortium name="The Broad Institute Genomics Platform"/>
            <consortium name="The Broad Institute Genome Sequencing Center for Infectious Disease"/>
            <person name="Wu L."/>
            <person name="Ma J."/>
        </authorList>
    </citation>
    <scope>NUCLEOTIDE SEQUENCE [LARGE SCALE GENOMIC DNA]</scope>
    <source>
        <strain evidence="4">CCUG 63287</strain>
    </source>
</reference>
<evidence type="ECO:0000313" key="3">
    <source>
        <dbReference type="EMBL" id="MFC4651860.1"/>
    </source>
</evidence>
<organism evidence="3 4">
    <name type="scientific">Lactococcus nasutitermitis</name>
    <dbReference type="NCBI Taxonomy" id="1652957"/>
    <lineage>
        <taxon>Bacteria</taxon>
        <taxon>Bacillati</taxon>
        <taxon>Bacillota</taxon>
        <taxon>Bacilli</taxon>
        <taxon>Lactobacillales</taxon>
        <taxon>Streptococcaceae</taxon>
        <taxon>Lactococcus</taxon>
    </lineage>
</organism>
<comment type="caution">
    <text evidence="3">The sequence shown here is derived from an EMBL/GenBank/DDBJ whole genome shotgun (WGS) entry which is preliminary data.</text>
</comment>